<evidence type="ECO:0000313" key="2">
    <source>
        <dbReference type="RefSeq" id="XP_024938354.1"/>
    </source>
</evidence>
<dbReference type="KEGG" id="ccin:112493994"/>
<dbReference type="RefSeq" id="XP_024938354.1">
    <property type="nucleotide sequence ID" value="XM_025082586.1"/>
</dbReference>
<dbReference type="AlphaFoldDB" id="A0AAJ7RCZ5"/>
<name>A0AAJ7RCZ5_CEPCN</name>
<evidence type="ECO:0000313" key="1">
    <source>
        <dbReference type="Proteomes" id="UP000694920"/>
    </source>
</evidence>
<reference evidence="2" key="1">
    <citation type="submission" date="2025-08" db="UniProtKB">
        <authorList>
            <consortium name="RefSeq"/>
        </authorList>
    </citation>
    <scope>IDENTIFICATION</scope>
</reference>
<sequence>MNFGIQIEYFKDSEGRLAPKKIGVVAVERRYIGHWIVSSPCDFNELPSAIRSENNTITRYQHGLEWFDGGITYKQVHHTMVRDDPNPKRTSSATDDKRIRYYSRDILRKNGKPCEL</sequence>
<proteinExistence type="predicted"/>
<keyword evidence="1" id="KW-1185">Reference proteome</keyword>
<organism evidence="1 2">
    <name type="scientific">Cephus cinctus</name>
    <name type="common">Wheat stem sawfly</name>
    <dbReference type="NCBI Taxonomy" id="211228"/>
    <lineage>
        <taxon>Eukaryota</taxon>
        <taxon>Metazoa</taxon>
        <taxon>Ecdysozoa</taxon>
        <taxon>Arthropoda</taxon>
        <taxon>Hexapoda</taxon>
        <taxon>Insecta</taxon>
        <taxon>Pterygota</taxon>
        <taxon>Neoptera</taxon>
        <taxon>Endopterygota</taxon>
        <taxon>Hymenoptera</taxon>
        <taxon>Cephoidea</taxon>
        <taxon>Cephidae</taxon>
        <taxon>Cephus</taxon>
    </lineage>
</organism>
<dbReference type="GeneID" id="112493994"/>
<protein>
    <submittedName>
        <fullName evidence="2">Uncharacterized protein LOC112493994</fullName>
    </submittedName>
</protein>
<accession>A0AAJ7RCZ5</accession>
<dbReference type="Proteomes" id="UP000694920">
    <property type="component" value="Unplaced"/>
</dbReference>
<gene>
    <name evidence="2" type="primary">LOC112493994</name>
</gene>